<dbReference type="AlphaFoldDB" id="A0A1U7HKW1"/>
<name>A0A1U7HKW1_9CYAN</name>
<dbReference type="InterPro" id="IPR042099">
    <property type="entry name" value="ANL_N_sf"/>
</dbReference>
<dbReference type="PANTHER" id="PTHR36932">
    <property type="entry name" value="CAPSULAR POLYSACCHARIDE BIOSYNTHESIS PROTEIN"/>
    <property type="match status" value="1"/>
</dbReference>
<sequence>MNVQILIRMLLKRWQLERRDRWTHEQLEAYQAKALSRLREYVYARSPFYQQFHRGLTDRPLQALPVLTKAMMMECFDELVTDRTIRRTDVEAHIRNLRQDEYLGRYWVSATSGCTGSPGLFLFDPWEWATVLASFARAQNMMSLEGEMLSAVVASSTPWHMSARISATVRRAGELRIDASEPIQRIAEKLNIWQPEVLVAYASILYLLADEQLDGRLEIEPSCIISTSEVLTGEMRQRIEKAWKAKLFNQYVSTEVGAIAAECDFHQGLHLFEDLAIVEVVDENNHPVPPGVYGDKLLLSVLFNRTQPLIRYELSDSVCLATAPCPCGRPYPLIEDIQGRREEILSLPATTGEEIKVHPHIFHQILDALPVSEWQVVRDASGLRILLSNPSNQVADSELVDALQRKLEKQGAIVPPITVKHVLQIPRNATGKVSRIASHGN</sequence>
<dbReference type="OrthoDB" id="580775at2"/>
<comment type="caution">
    <text evidence="1">The sequence shown here is derived from an EMBL/GenBank/DDBJ whole genome shotgun (WGS) entry which is preliminary data.</text>
</comment>
<gene>
    <name evidence="1" type="ORF">NIES593_08455</name>
</gene>
<evidence type="ECO:0008006" key="3">
    <source>
        <dbReference type="Google" id="ProtNLM"/>
    </source>
</evidence>
<reference evidence="1 2" key="1">
    <citation type="submission" date="2016-11" db="EMBL/GenBank/DDBJ databases">
        <title>Draft Genome Sequences of Nine Cyanobacterial Strains from Diverse Habitats.</title>
        <authorList>
            <person name="Zhu T."/>
            <person name="Hou S."/>
            <person name="Lu X."/>
            <person name="Hess W.R."/>
        </authorList>
    </citation>
    <scope>NUCLEOTIDE SEQUENCE [LARGE SCALE GENOMIC DNA]</scope>
    <source>
        <strain evidence="1 2">NIES-593</strain>
    </source>
</reference>
<keyword evidence="2" id="KW-1185">Reference proteome</keyword>
<dbReference type="SUPFAM" id="SSF56801">
    <property type="entry name" value="Acetyl-CoA synthetase-like"/>
    <property type="match status" value="1"/>
</dbReference>
<dbReference type="RefSeq" id="WP_073599160.1">
    <property type="nucleotide sequence ID" value="NZ_MRCB01000007.1"/>
</dbReference>
<proteinExistence type="predicted"/>
<dbReference type="EMBL" id="MRCB01000007">
    <property type="protein sequence ID" value="OKH24178.1"/>
    <property type="molecule type" value="Genomic_DNA"/>
</dbReference>
<accession>A0A1U7HKW1</accession>
<dbReference type="Gene3D" id="3.40.50.12780">
    <property type="entry name" value="N-terminal domain of ligase-like"/>
    <property type="match status" value="1"/>
</dbReference>
<evidence type="ECO:0000313" key="1">
    <source>
        <dbReference type="EMBL" id="OKH24178.1"/>
    </source>
</evidence>
<dbReference type="InterPro" id="IPR053158">
    <property type="entry name" value="CapK_Type1_Caps_Biosynth"/>
</dbReference>
<organism evidence="1 2">
    <name type="scientific">Hydrococcus rivularis NIES-593</name>
    <dbReference type="NCBI Taxonomy" id="1921803"/>
    <lineage>
        <taxon>Bacteria</taxon>
        <taxon>Bacillati</taxon>
        <taxon>Cyanobacteriota</taxon>
        <taxon>Cyanophyceae</taxon>
        <taxon>Pleurocapsales</taxon>
        <taxon>Hydrococcaceae</taxon>
        <taxon>Hydrococcus</taxon>
    </lineage>
</organism>
<evidence type="ECO:0000313" key="2">
    <source>
        <dbReference type="Proteomes" id="UP000186868"/>
    </source>
</evidence>
<protein>
    <recommendedName>
        <fullName evidence="3">CoF synthetase</fullName>
    </recommendedName>
</protein>
<dbReference type="PANTHER" id="PTHR36932:SF1">
    <property type="entry name" value="CAPSULAR POLYSACCHARIDE BIOSYNTHESIS PROTEIN"/>
    <property type="match status" value="1"/>
</dbReference>
<dbReference type="STRING" id="1921803.NIES593_08455"/>
<dbReference type="Proteomes" id="UP000186868">
    <property type="component" value="Unassembled WGS sequence"/>
</dbReference>